<sequence>MIRLFVTTSLLALAAPAFADTITGQARVDTVTIFPGLATVTRLVTLDLPAGQHDITVPDLPQGLSADGLRISAPGQVRLGAVSRAFDRLPVTPDQYSPAILAARTQVERLEDVLRESDAAIATIRLRAQAAEDQIAFLQSLGQASAGETLSTIANIQALAQMVGSETLALRTAAFAAEQEAQAATRARKNDVDALDNARRALAALLAPEEQGSVLSFTLDAAEAGEVTLEINTTESFATWSPVYDLRLTTGDDPRLDIDRAVVISQATGQDWLDVQLILSTARPGDQIAPGGAWAELRRIIAEDALTREATGMADEPMPLQRNSAVMASPMMDATPITAQADFSGAAVLYVYPNRIDIRNGVEDLRLPLDQLTFDADVWAEATPMTDANAYRMAEFTNTTDEILLPGRAMLHADGTMIGFSHLPLLAAGADLDVGFGPQDGLRLTRITPDRSEGDRGVFSSSNQLVERTVLTVENLTGQDWEVLLRDAVPYSEQDDLQISLTAAPEATRRDPDGARGIVEWDLSVPAGAKQEVVMETTLRWPSGFVLH</sequence>
<feature type="chain" id="PRO_5002661568" description="DUF4139 domain-containing protein" evidence="1">
    <location>
        <begin position="20"/>
        <end position="548"/>
    </location>
</feature>
<organism evidence="4 5">
    <name type="scientific">Yoonia vestfoldensis SKA53</name>
    <dbReference type="NCBI Taxonomy" id="314232"/>
    <lineage>
        <taxon>Bacteria</taxon>
        <taxon>Pseudomonadati</taxon>
        <taxon>Pseudomonadota</taxon>
        <taxon>Alphaproteobacteria</taxon>
        <taxon>Rhodobacterales</taxon>
        <taxon>Paracoccaceae</taxon>
        <taxon>Yoonia</taxon>
    </lineage>
</organism>
<dbReference type="Pfam" id="PF13598">
    <property type="entry name" value="DUF4139"/>
    <property type="match status" value="1"/>
</dbReference>
<dbReference type="InterPro" id="IPR011935">
    <property type="entry name" value="CHP02231"/>
</dbReference>
<dbReference type="RefSeq" id="WP_007205981.1">
    <property type="nucleotide sequence ID" value="NZ_CH672414.1"/>
</dbReference>
<dbReference type="InterPro" id="IPR025554">
    <property type="entry name" value="DUF4140"/>
</dbReference>
<evidence type="ECO:0008006" key="6">
    <source>
        <dbReference type="Google" id="ProtNLM"/>
    </source>
</evidence>
<dbReference type="NCBIfam" id="TIGR02231">
    <property type="entry name" value="mucoidy inhibitor MuiA family protein"/>
    <property type="match status" value="1"/>
</dbReference>
<evidence type="ECO:0000313" key="5">
    <source>
        <dbReference type="Proteomes" id="UP000004507"/>
    </source>
</evidence>
<dbReference type="STRING" id="314232.SKA53_10154"/>
<gene>
    <name evidence="4" type="ORF">SKA53_10154</name>
</gene>
<dbReference type="AlphaFoldDB" id="A3V0V1"/>
<dbReference type="InterPro" id="IPR037291">
    <property type="entry name" value="DUF4139"/>
</dbReference>
<proteinExistence type="predicted"/>
<accession>A3V0V1</accession>
<dbReference type="EMBL" id="AAMS01000001">
    <property type="protein sequence ID" value="EAQ08079.1"/>
    <property type="molecule type" value="Genomic_DNA"/>
</dbReference>
<keyword evidence="5" id="KW-1185">Reference proteome</keyword>
<protein>
    <recommendedName>
        <fullName evidence="6">DUF4139 domain-containing protein</fullName>
    </recommendedName>
</protein>
<reference evidence="4 5" key="1">
    <citation type="submission" date="2006-01" db="EMBL/GenBank/DDBJ databases">
        <authorList>
            <person name="Hagstrom A."/>
            <person name="Ferriera S."/>
            <person name="Johnson J."/>
            <person name="Kravitz S."/>
            <person name="Halpern A."/>
            <person name="Remington K."/>
            <person name="Beeson K."/>
            <person name="Tran B."/>
            <person name="Rogers Y.-H."/>
            <person name="Friedman R."/>
            <person name="Venter J.C."/>
        </authorList>
    </citation>
    <scope>NUCLEOTIDE SEQUENCE [LARGE SCALE GENOMIC DNA]</scope>
    <source>
        <strain evidence="4 5">SKA53</strain>
    </source>
</reference>
<dbReference type="PANTHER" id="PTHR31005">
    <property type="entry name" value="DUF4139 DOMAIN-CONTAINING PROTEIN"/>
    <property type="match status" value="1"/>
</dbReference>
<dbReference type="HOGENOM" id="CLU_010457_3_1_5"/>
<dbReference type="Proteomes" id="UP000004507">
    <property type="component" value="Unassembled WGS sequence"/>
</dbReference>
<comment type="caution">
    <text evidence="4">The sequence shown here is derived from an EMBL/GenBank/DDBJ whole genome shotgun (WGS) entry which is preliminary data.</text>
</comment>
<evidence type="ECO:0000259" key="3">
    <source>
        <dbReference type="Pfam" id="PF13600"/>
    </source>
</evidence>
<feature type="domain" description="DUF4139" evidence="2">
    <location>
        <begin position="230"/>
        <end position="542"/>
    </location>
</feature>
<dbReference type="Pfam" id="PF13600">
    <property type="entry name" value="DUF4140"/>
    <property type="match status" value="1"/>
</dbReference>
<evidence type="ECO:0000313" key="4">
    <source>
        <dbReference type="EMBL" id="EAQ08079.1"/>
    </source>
</evidence>
<feature type="domain" description="DUF4140" evidence="3">
    <location>
        <begin position="31"/>
        <end position="138"/>
    </location>
</feature>
<dbReference type="OrthoDB" id="580912at2"/>
<name>A3V0V1_9RHOB</name>
<feature type="signal peptide" evidence="1">
    <location>
        <begin position="1"/>
        <end position="19"/>
    </location>
</feature>
<evidence type="ECO:0000259" key="2">
    <source>
        <dbReference type="Pfam" id="PF13598"/>
    </source>
</evidence>
<dbReference type="PANTHER" id="PTHR31005:SF8">
    <property type="entry name" value="DUF4139 DOMAIN-CONTAINING PROTEIN"/>
    <property type="match status" value="1"/>
</dbReference>
<evidence type="ECO:0000256" key="1">
    <source>
        <dbReference type="SAM" id="SignalP"/>
    </source>
</evidence>
<keyword evidence="1" id="KW-0732">Signal</keyword>
<dbReference type="eggNOG" id="COG5316">
    <property type="taxonomic scope" value="Bacteria"/>
</dbReference>